<dbReference type="Pfam" id="PF12221">
    <property type="entry name" value="HflK_N"/>
    <property type="match status" value="1"/>
</dbReference>
<keyword evidence="4" id="KW-1133">Transmembrane helix</keyword>
<dbReference type="PANTHER" id="PTHR43327:SF2">
    <property type="entry name" value="MODULATOR OF FTSH PROTEASE HFLK"/>
    <property type="match status" value="1"/>
</dbReference>
<dbReference type="InterPro" id="IPR001107">
    <property type="entry name" value="Band_7"/>
</dbReference>
<dbReference type="OrthoDB" id="9779595at2"/>
<dbReference type="InterPro" id="IPR050710">
    <property type="entry name" value="Band7/mec-2_domain"/>
</dbReference>
<sequence length="418" mass="46210">MFILISSLLKKHTRPLAMAQDPWGNNNEPDKKNNDQPPDLDEFFSRLIGRRPNRGNNNSGNGSSSRAPLHLPVKLITLITAAFLCIWLASGVYTVRERENGVETFLGRYTRTTKAGLNWHFPTPFGQVTKVDVTSISSMKVGELKSQSGRISTSNQRNGQMLTSDENIVEIGAAVQYRIRDAKNYLFQANQPEEVLRDIVISAIREVVGSNTVDDILIDKRGEWPQEAKQIIDKTLIQYDLGFEIVAFELQDARAPVEVQDAFEDAVRAREDEERLGLEAEAYARERIPVARGEAKRLVQAAQAYKAETLARATADSSRFNNLLAAYRENPAVMRERLYLDTMAGIYAQSNKVLIDADNSRPIINLGGAPATVTPPQLAAQDSTNTTPAPANSNSTTGKTPAAAIPANSRSNERSRSR</sequence>
<evidence type="ECO:0000313" key="10">
    <source>
        <dbReference type="Proteomes" id="UP000254572"/>
    </source>
</evidence>
<dbReference type="Gene3D" id="3.30.479.30">
    <property type="entry name" value="Band 7 domain"/>
    <property type="match status" value="1"/>
</dbReference>
<dbReference type="NCBIfam" id="TIGR01933">
    <property type="entry name" value="hflK"/>
    <property type="match status" value="1"/>
</dbReference>
<organism evidence="9 10">
    <name type="scientific">Cardiobacterium valvarum</name>
    <dbReference type="NCBI Taxonomy" id="194702"/>
    <lineage>
        <taxon>Bacteria</taxon>
        <taxon>Pseudomonadati</taxon>
        <taxon>Pseudomonadota</taxon>
        <taxon>Gammaproteobacteria</taxon>
        <taxon>Cardiobacteriales</taxon>
        <taxon>Cardiobacteriaceae</taxon>
        <taxon>Cardiobacterium</taxon>
    </lineage>
</organism>
<proteinExistence type="inferred from homology"/>
<accession>A0A381E685</accession>
<dbReference type="Proteomes" id="UP000254572">
    <property type="component" value="Unassembled WGS sequence"/>
</dbReference>
<keyword evidence="10" id="KW-1185">Reference proteome</keyword>
<dbReference type="InterPro" id="IPR036013">
    <property type="entry name" value="Band_7/SPFH_dom_sf"/>
</dbReference>
<evidence type="ECO:0000256" key="2">
    <source>
        <dbReference type="ARBA" id="ARBA00006971"/>
    </source>
</evidence>
<dbReference type="Pfam" id="PF01145">
    <property type="entry name" value="Band_7"/>
    <property type="match status" value="1"/>
</dbReference>
<evidence type="ECO:0000256" key="3">
    <source>
        <dbReference type="ARBA" id="ARBA00022692"/>
    </source>
</evidence>
<evidence type="ECO:0000256" key="1">
    <source>
        <dbReference type="ARBA" id="ARBA00004167"/>
    </source>
</evidence>
<evidence type="ECO:0000313" key="9">
    <source>
        <dbReference type="EMBL" id="SUX22057.1"/>
    </source>
</evidence>
<dbReference type="EMBL" id="UFUW01000001">
    <property type="protein sequence ID" value="SUX22057.1"/>
    <property type="molecule type" value="Genomic_DNA"/>
</dbReference>
<dbReference type="SMART" id="SM00244">
    <property type="entry name" value="PHB"/>
    <property type="match status" value="1"/>
</dbReference>
<reference evidence="9 10" key="1">
    <citation type="submission" date="2018-06" db="EMBL/GenBank/DDBJ databases">
        <authorList>
            <consortium name="Pathogen Informatics"/>
            <person name="Doyle S."/>
        </authorList>
    </citation>
    <scope>NUCLEOTIDE SEQUENCE [LARGE SCALE GENOMIC DNA]</scope>
    <source>
        <strain evidence="9 10">NCTC13294</strain>
    </source>
</reference>
<dbReference type="RefSeq" id="WP_115611477.1">
    <property type="nucleotide sequence ID" value="NZ_JBHLZC010000001.1"/>
</dbReference>
<dbReference type="AlphaFoldDB" id="A0A381E685"/>
<evidence type="ECO:0000256" key="4">
    <source>
        <dbReference type="ARBA" id="ARBA00022989"/>
    </source>
</evidence>
<evidence type="ECO:0000256" key="7">
    <source>
        <dbReference type="SAM" id="MobiDB-lite"/>
    </source>
</evidence>
<comment type="subcellular location">
    <subcellularLocation>
        <location evidence="1">Membrane</location>
        <topology evidence="1">Single-pass membrane protein</topology>
    </subcellularLocation>
</comment>
<keyword evidence="3" id="KW-0812">Transmembrane</keyword>
<comment type="similarity">
    <text evidence="2 6">Belongs to the band 7/mec-2 family. HflK subfamily.</text>
</comment>
<feature type="region of interest" description="Disordered" evidence="7">
    <location>
        <begin position="16"/>
        <end position="42"/>
    </location>
</feature>
<feature type="compositionally biased region" description="Polar residues" evidence="7">
    <location>
        <begin position="380"/>
        <end position="399"/>
    </location>
</feature>
<dbReference type="SUPFAM" id="SSF117892">
    <property type="entry name" value="Band 7/SPFH domain"/>
    <property type="match status" value="1"/>
</dbReference>
<protein>
    <recommendedName>
        <fullName evidence="6">Protein HflK</fullName>
    </recommendedName>
</protein>
<name>A0A381E685_9GAMM</name>
<comment type="subunit">
    <text evidence="6">HflC and HflK may interact to form a multimeric complex.</text>
</comment>
<feature type="domain" description="Band 7" evidence="8">
    <location>
        <begin position="90"/>
        <end position="267"/>
    </location>
</feature>
<dbReference type="PANTHER" id="PTHR43327">
    <property type="entry name" value="STOMATIN-LIKE PROTEIN 2, MITOCHONDRIAL"/>
    <property type="match status" value="1"/>
</dbReference>
<dbReference type="InterPro" id="IPR010201">
    <property type="entry name" value="HflK"/>
</dbReference>
<comment type="function">
    <text evidence="6">HflC and HflK could encode or regulate a protease.</text>
</comment>
<keyword evidence="9" id="KW-0645">Protease</keyword>
<dbReference type="InterPro" id="IPR020980">
    <property type="entry name" value="Membrane_HflK_N"/>
</dbReference>
<gene>
    <name evidence="9" type="primary">hflK</name>
    <name evidence="9" type="ORF">NCTC13294_01157</name>
</gene>
<evidence type="ECO:0000256" key="6">
    <source>
        <dbReference type="RuleBase" id="RU364113"/>
    </source>
</evidence>
<dbReference type="GO" id="GO:0008233">
    <property type="term" value="F:peptidase activity"/>
    <property type="evidence" value="ECO:0007669"/>
    <property type="project" value="UniProtKB-KW"/>
</dbReference>
<dbReference type="GO" id="GO:0016020">
    <property type="term" value="C:membrane"/>
    <property type="evidence" value="ECO:0007669"/>
    <property type="project" value="UniProtKB-SubCell"/>
</dbReference>
<evidence type="ECO:0000259" key="8">
    <source>
        <dbReference type="SMART" id="SM00244"/>
    </source>
</evidence>
<dbReference type="CDD" id="cd03404">
    <property type="entry name" value="SPFH_HflK"/>
    <property type="match status" value="1"/>
</dbReference>
<keyword evidence="9" id="KW-0378">Hydrolase</keyword>
<evidence type="ECO:0000256" key="5">
    <source>
        <dbReference type="ARBA" id="ARBA00023136"/>
    </source>
</evidence>
<feature type="region of interest" description="Disordered" evidence="7">
    <location>
        <begin position="374"/>
        <end position="418"/>
    </location>
</feature>
<dbReference type="GO" id="GO:0006508">
    <property type="term" value="P:proteolysis"/>
    <property type="evidence" value="ECO:0007669"/>
    <property type="project" value="UniProtKB-KW"/>
</dbReference>
<keyword evidence="5" id="KW-0472">Membrane</keyword>